<feature type="active site" evidence="20">
    <location>
        <position position="174"/>
    </location>
</feature>
<dbReference type="InterPro" id="IPR036318">
    <property type="entry name" value="FAD-bd_PCMH-like_sf"/>
</dbReference>
<dbReference type="Gene3D" id="3.30.43.10">
    <property type="entry name" value="Uridine Diphospho-n-acetylenolpyruvylglucosamine Reductase, domain 2"/>
    <property type="match status" value="1"/>
</dbReference>
<proteinExistence type="inferred from homology"/>
<evidence type="ECO:0000256" key="10">
    <source>
        <dbReference type="ARBA" id="ARBA00022630"/>
    </source>
</evidence>
<dbReference type="SUPFAM" id="SSF56176">
    <property type="entry name" value="FAD-binding/transporter-associated domain-like"/>
    <property type="match status" value="1"/>
</dbReference>
<evidence type="ECO:0000256" key="19">
    <source>
        <dbReference type="ARBA" id="ARBA00048914"/>
    </source>
</evidence>
<evidence type="ECO:0000256" key="13">
    <source>
        <dbReference type="ARBA" id="ARBA00022960"/>
    </source>
</evidence>
<dbReference type="InterPro" id="IPR016166">
    <property type="entry name" value="FAD-bd_PCMH"/>
</dbReference>
<feature type="active site" description="Proton donor" evidence="20">
    <location>
        <position position="247"/>
    </location>
</feature>
<evidence type="ECO:0000256" key="16">
    <source>
        <dbReference type="ARBA" id="ARBA00023306"/>
    </source>
</evidence>
<comment type="cofactor">
    <cofactor evidence="1 20">
        <name>FAD</name>
        <dbReference type="ChEBI" id="CHEBI:57692"/>
    </cofactor>
</comment>
<evidence type="ECO:0000256" key="1">
    <source>
        <dbReference type="ARBA" id="ARBA00001974"/>
    </source>
</evidence>
<accession>A0ABV8V821</accession>
<keyword evidence="12 20" id="KW-0521">NADP</keyword>
<keyword evidence="15 20" id="KW-0560">Oxidoreductase</keyword>
<dbReference type="InterPro" id="IPR016169">
    <property type="entry name" value="FAD-bd_PCMH_sub2"/>
</dbReference>
<keyword evidence="9 20" id="KW-0132">Cell division</keyword>
<dbReference type="InterPro" id="IPR016167">
    <property type="entry name" value="FAD-bd_PCMH_sub1"/>
</dbReference>
<dbReference type="NCBIfam" id="NF000755">
    <property type="entry name" value="PRK00046.1"/>
    <property type="match status" value="1"/>
</dbReference>
<name>A0ABV8V821_9GAMM</name>
<dbReference type="EMBL" id="JBHSCX010000021">
    <property type="protein sequence ID" value="MFC4364048.1"/>
    <property type="molecule type" value="Genomic_DNA"/>
</dbReference>
<keyword evidence="14 20" id="KW-0573">Peptidoglycan synthesis</keyword>
<evidence type="ECO:0000256" key="2">
    <source>
        <dbReference type="ARBA" id="ARBA00003921"/>
    </source>
</evidence>
<evidence type="ECO:0000256" key="11">
    <source>
        <dbReference type="ARBA" id="ARBA00022827"/>
    </source>
</evidence>
<dbReference type="HAMAP" id="MF_00037">
    <property type="entry name" value="MurB"/>
    <property type="match status" value="1"/>
</dbReference>
<dbReference type="PANTHER" id="PTHR21071">
    <property type="entry name" value="UDP-N-ACETYLENOLPYRUVOYLGLUCOSAMINE REDUCTASE"/>
    <property type="match status" value="1"/>
</dbReference>
<dbReference type="GO" id="GO:0008762">
    <property type="term" value="F:UDP-N-acetylmuramate dehydrogenase activity"/>
    <property type="evidence" value="ECO:0007669"/>
    <property type="project" value="UniProtKB-EC"/>
</dbReference>
<evidence type="ECO:0000256" key="6">
    <source>
        <dbReference type="ARBA" id="ARBA00012518"/>
    </source>
</evidence>
<keyword evidence="16 20" id="KW-0131">Cell cycle</keyword>
<dbReference type="InterPro" id="IPR006094">
    <property type="entry name" value="Oxid_FAD_bind_N"/>
</dbReference>
<comment type="catalytic activity">
    <reaction evidence="19 20">
        <text>UDP-N-acetyl-alpha-D-muramate + NADP(+) = UDP-N-acetyl-3-O-(1-carboxyvinyl)-alpha-D-glucosamine + NADPH + H(+)</text>
        <dbReference type="Rhea" id="RHEA:12248"/>
        <dbReference type="ChEBI" id="CHEBI:15378"/>
        <dbReference type="ChEBI" id="CHEBI:57783"/>
        <dbReference type="ChEBI" id="CHEBI:58349"/>
        <dbReference type="ChEBI" id="CHEBI:68483"/>
        <dbReference type="ChEBI" id="CHEBI:70757"/>
        <dbReference type="EC" id="1.3.1.98"/>
    </reaction>
</comment>
<organism evidence="22 23">
    <name type="scientific">Simiduia curdlanivorans</name>
    <dbReference type="NCBI Taxonomy" id="1492769"/>
    <lineage>
        <taxon>Bacteria</taxon>
        <taxon>Pseudomonadati</taxon>
        <taxon>Pseudomonadota</taxon>
        <taxon>Gammaproteobacteria</taxon>
        <taxon>Cellvibrionales</taxon>
        <taxon>Cellvibrionaceae</taxon>
        <taxon>Simiduia</taxon>
    </lineage>
</organism>
<protein>
    <recommendedName>
        <fullName evidence="7 20">UDP-N-acetylenolpyruvoylglucosamine reductase</fullName>
        <ecNumber evidence="6 20">1.3.1.98</ecNumber>
    </recommendedName>
    <alternativeName>
        <fullName evidence="18 20">UDP-N-acetylmuramate dehydrogenase</fullName>
    </alternativeName>
</protein>
<keyword evidence="23" id="KW-1185">Reference proteome</keyword>
<dbReference type="PROSITE" id="PS51387">
    <property type="entry name" value="FAD_PCMH"/>
    <property type="match status" value="1"/>
</dbReference>
<dbReference type="EC" id="1.3.1.98" evidence="6 20"/>
<evidence type="ECO:0000256" key="4">
    <source>
        <dbReference type="ARBA" id="ARBA00004752"/>
    </source>
</evidence>
<comment type="function">
    <text evidence="2 20">Cell wall formation.</text>
</comment>
<dbReference type="PANTHER" id="PTHR21071:SF4">
    <property type="entry name" value="UDP-N-ACETYLENOLPYRUVOYLGLUCOSAMINE REDUCTASE"/>
    <property type="match status" value="1"/>
</dbReference>
<evidence type="ECO:0000256" key="20">
    <source>
        <dbReference type="HAMAP-Rule" id="MF_00037"/>
    </source>
</evidence>
<dbReference type="SUPFAM" id="SSF56194">
    <property type="entry name" value="Uridine diphospho-N-Acetylenolpyruvylglucosamine reductase, MurB, C-terminal domain"/>
    <property type="match status" value="1"/>
</dbReference>
<reference evidence="23" key="1">
    <citation type="journal article" date="2019" name="Int. J. Syst. Evol. Microbiol.">
        <title>The Global Catalogue of Microorganisms (GCM) 10K type strain sequencing project: providing services to taxonomists for standard genome sequencing and annotation.</title>
        <authorList>
            <consortium name="The Broad Institute Genomics Platform"/>
            <consortium name="The Broad Institute Genome Sequencing Center for Infectious Disease"/>
            <person name="Wu L."/>
            <person name="Ma J."/>
        </authorList>
    </citation>
    <scope>NUCLEOTIDE SEQUENCE [LARGE SCALE GENOMIC DNA]</scope>
    <source>
        <strain evidence="23">CECT 8570</strain>
    </source>
</reference>
<dbReference type="Proteomes" id="UP001595840">
    <property type="component" value="Unassembled WGS sequence"/>
</dbReference>
<dbReference type="Pfam" id="PF02873">
    <property type="entry name" value="MurB_C"/>
    <property type="match status" value="1"/>
</dbReference>
<dbReference type="Gene3D" id="3.90.78.10">
    <property type="entry name" value="UDP-N-acetylenolpyruvoylglucosamine reductase, C-terminal domain"/>
    <property type="match status" value="1"/>
</dbReference>
<comment type="caution">
    <text evidence="22">The sequence shown here is derived from an EMBL/GenBank/DDBJ whole genome shotgun (WGS) entry which is preliminary data.</text>
</comment>
<evidence type="ECO:0000256" key="18">
    <source>
        <dbReference type="ARBA" id="ARBA00031026"/>
    </source>
</evidence>
<keyword evidence="10 20" id="KW-0285">Flavoprotein</keyword>
<comment type="subcellular location">
    <subcellularLocation>
        <location evidence="3 20">Cytoplasm</location>
    </subcellularLocation>
</comment>
<keyword evidence="11 20" id="KW-0274">FAD</keyword>
<comment type="pathway">
    <text evidence="4 20">Cell wall biogenesis; peptidoglycan biosynthesis.</text>
</comment>
<evidence type="ECO:0000256" key="12">
    <source>
        <dbReference type="ARBA" id="ARBA00022857"/>
    </source>
</evidence>
<evidence type="ECO:0000256" key="15">
    <source>
        <dbReference type="ARBA" id="ARBA00023002"/>
    </source>
</evidence>
<evidence type="ECO:0000256" key="17">
    <source>
        <dbReference type="ARBA" id="ARBA00023316"/>
    </source>
</evidence>
<evidence type="ECO:0000256" key="14">
    <source>
        <dbReference type="ARBA" id="ARBA00022984"/>
    </source>
</evidence>
<evidence type="ECO:0000256" key="8">
    <source>
        <dbReference type="ARBA" id="ARBA00022490"/>
    </source>
</evidence>
<evidence type="ECO:0000256" key="7">
    <source>
        <dbReference type="ARBA" id="ARBA00015188"/>
    </source>
</evidence>
<evidence type="ECO:0000256" key="9">
    <source>
        <dbReference type="ARBA" id="ARBA00022618"/>
    </source>
</evidence>
<keyword evidence="8 20" id="KW-0963">Cytoplasm</keyword>
<evidence type="ECO:0000259" key="21">
    <source>
        <dbReference type="PROSITE" id="PS51387"/>
    </source>
</evidence>
<dbReference type="InterPro" id="IPR003170">
    <property type="entry name" value="MurB"/>
</dbReference>
<comment type="similarity">
    <text evidence="5 20">Belongs to the MurB family.</text>
</comment>
<evidence type="ECO:0000256" key="3">
    <source>
        <dbReference type="ARBA" id="ARBA00004496"/>
    </source>
</evidence>
<dbReference type="InterPro" id="IPR036635">
    <property type="entry name" value="MurB_C_sf"/>
</dbReference>
<keyword evidence="17 20" id="KW-0961">Cell wall biogenesis/degradation</keyword>
<gene>
    <name evidence="20 22" type="primary">murB</name>
    <name evidence="22" type="ORF">ACFOX3_17155</name>
</gene>
<dbReference type="RefSeq" id="WP_290262849.1">
    <property type="nucleotide sequence ID" value="NZ_JAUFQG010000004.1"/>
</dbReference>
<feature type="active site" evidence="20">
    <location>
        <position position="343"/>
    </location>
</feature>
<dbReference type="NCBIfam" id="TIGR00179">
    <property type="entry name" value="murB"/>
    <property type="match status" value="1"/>
</dbReference>
<keyword evidence="13 20" id="KW-0133">Cell shape</keyword>
<evidence type="ECO:0000313" key="23">
    <source>
        <dbReference type="Proteomes" id="UP001595840"/>
    </source>
</evidence>
<dbReference type="Gene3D" id="3.30.465.10">
    <property type="match status" value="1"/>
</dbReference>
<dbReference type="Pfam" id="PF01565">
    <property type="entry name" value="FAD_binding_4"/>
    <property type="match status" value="1"/>
</dbReference>
<sequence length="348" mass="37836">MTFCISENIDLQPFCTLAIPAKARFFCVATCVDDIRQALDFARTQELPFMVLGGGSNVVMKSDFSGLVIHMALRGIDLQANLPPDADAGINDKVYIAAAAGEPWQALVDFSLAHGLWGLENLNLIPGTVGAAPIQNIGAYGVELDQVFYDLQALRVSDGELVVFSKSACEFSYRDSFFKRTKGEYIIVSVRLCLSHKGVAKLAYPGLADHFDPVSLGALVPSAVAERVAELRRAKLPDPTVIPNAGSFFHNPIVDSEQAEHLRSLHPDIVSYAQADGRYKLAAAWLIDRAGLKGELSDGVGVHAHQALVLINPGRREGINVLNFARRIADRVEALFGVRLIIEPQIYP</sequence>
<evidence type="ECO:0000256" key="5">
    <source>
        <dbReference type="ARBA" id="ARBA00010485"/>
    </source>
</evidence>
<evidence type="ECO:0000313" key="22">
    <source>
        <dbReference type="EMBL" id="MFC4364048.1"/>
    </source>
</evidence>
<feature type="domain" description="FAD-binding PCMH-type" evidence="21">
    <location>
        <begin position="18"/>
        <end position="197"/>
    </location>
</feature>
<dbReference type="InterPro" id="IPR011601">
    <property type="entry name" value="MurB_C"/>
</dbReference>